<comment type="caution">
    <text evidence="1">The sequence shown here is derived from an EMBL/GenBank/DDBJ whole genome shotgun (WGS) entry which is preliminary data.</text>
</comment>
<keyword evidence="2" id="KW-1185">Reference proteome</keyword>
<dbReference type="EMBL" id="JAUDEO010000008">
    <property type="protein sequence ID" value="MDM8333398.1"/>
    <property type="molecule type" value="Genomic_DNA"/>
</dbReference>
<keyword evidence="1" id="KW-0378">Hydrolase</keyword>
<gene>
    <name evidence="1" type="ORF">QUW46_02215</name>
</gene>
<organism evidence="1 2">
    <name type="scientific">Limosilactobacillus panis</name>
    <dbReference type="NCBI Taxonomy" id="47493"/>
    <lineage>
        <taxon>Bacteria</taxon>
        <taxon>Bacillati</taxon>
        <taxon>Bacillota</taxon>
        <taxon>Bacilli</taxon>
        <taxon>Lactobacillales</taxon>
        <taxon>Lactobacillaceae</taxon>
        <taxon>Limosilactobacillus</taxon>
    </lineage>
</organism>
<sequence>MKFKYIAVDVDGTLLDDYDHYDHQRLAADIQQLKQKGVTFIVASGNSLDALHSLFAPTLVNNYVAENGGRIIIAGHEILSHPHQPATVQALLNYAVSQLPVTDLISVSGASQTFIPAKFAAVPVPYYPHHTYFEHWTSIHEPVYNVNVNWHQQRLPQSQINQIVAKINRDFPMVNATYSGAYGIDILPQRVNKASGLNQFVKHTGGHLDQVVAIGDTSNDIEMVTNAGLGVAMQNATMDLKTIADQITAADNNHDGMLQELEQIFTLS</sequence>
<dbReference type="Proteomes" id="UP001529423">
    <property type="component" value="Unassembled WGS sequence"/>
</dbReference>
<dbReference type="InterPro" id="IPR006379">
    <property type="entry name" value="HAD-SF_hydro_IIB"/>
</dbReference>
<dbReference type="SFLD" id="SFLDS00003">
    <property type="entry name" value="Haloacid_Dehalogenase"/>
    <property type="match status" value="1"/>
</dbReference>
<dbReference type="NCBIfam" id="TIGR01484">
    <property type="entry name" value="HAD-SF-IIB"/>
    <property type="match status" value="1"/>
</dbReference>
<reference evidence="1 2" key="2">
    <citation type="submission" date="2023-06" db="EMBL/GenBank/DDBJ databases">
        <title>Identification and characterization of horizontal gene transfer across gut microbiota members of farm animals based on homology search.</title>
        <authorList>
            <person name="Schwarzerova J."/>
            <person name="Nykrynova M."/>
            <person name="Jureckova K."/>
            <person name="Cejkova D."/>
            <person name="Rychlik I."/>
        </authorList>
    </citation>
    <scope>NUCLEOTIDE SEQUENCE [LARGE SCALE GENOMIC DNA]</scope>
    <source>
        <strain evidence="1 2">105_WCHN</strain>
    </source>
</reference>
<evidence type="ECO:0000313" key="2">
    <source>
        <dbReference type="Proteomes" id="UP001529423"/>
    </source>
</evidence>
<protein>
    <submittedName>
        <fullName evidence="1">HAD family hydrolase</fullName>
        <ecNumber evidence="1">3.1.3.-</ecNumber>
    </submittedName>
</protein>
<reference evidence="2" key="1">
    <citation type="submission" date="2023-06" db="EMBL/GenBank/DDBJ databases">
        <title>Identification and characterization of horizontal gene transfer across gut microbiota members of farm animals based on homology search.</title>
        <authorList>
            <person name="Zeman M."/>
            <person name="Kubasova T."/>
            <person name="Jahodarova E."/>
            <person name="Nykrynova M."/>
            <person name="Rychlik I."/>
        </authorList>
    </citation>
    <scope>NUCLEOTIDE SEQUENCE [LARGE SCALE GENOMIC DNA]</scope>
    <source>
        <strain evidence="2">105_WCHN</strain>
    </source>
</reference>
<evidence type="ECO:0000313" key="1">
    <source>
        <dbReference type="EMBL" id="MDM8333398.1"/>
    </source>
</evidence>
<dbReference type="PANTHER" id="PTHR10000">
    <property type="entry name" value="PHOSPHOSERINE PHOSPHATASE"/>
    <property type="match status" value="1"/>
</dbReference>
<dbReference type="GO" id="GO:0016787">
    <property type="term" value="F:hydrolase activity"/>
    <property type="evidence" value="ECO:0007669"/>
    <property type="project" value="UniProtKB-KW"/>
</dbReference>
<dbReference type="SFLD" id="SFLDG01140">
    <property type="entry name" value="C2.B:_Phosphomannomutase_and_P"/>
    <property type="match status" value="1"/>
</dbReference>
<accession>A0ABT7VKZ8</accession>
<proteinExistence type="predicted"/>
<dbReference type="Pfam" id="PF08282">
    <property type="entry name" value="Hydrolase_3"/>
    <property type="match status" value="1"/>
</dbReference>
<dbReference type="RefSeq" id="WP_289559196.1">
    <property type="nucleotide sequence ID" value="NZ_JAUDEO010000008.1"/>
</dbReference>
<dbReference type="EC" id="3.1.3.-" evidence="1"/>
<name>A0ABT7VKZ8_9LACO</name>
<dbReference type="PANTHER" id="PTHR10000:SF8">
    <property type="entry name" value="HAD SUPERFAMILY HYDROLASE-LIKE, TYPE 3"/>
    <property type="match status" value="1"/>
</dbReference>